<organism evidence="2 3">
    <name type="scientific">Blyttiomyces helicus</name>
    <dbReference type="NCBI Taxonomy" id="388810"/>
    <lineage>
        <taxon>Eukaryota</taxon>
        <taxon>Fungi</taxon>
        <taxon>Fungi incertae sedis</taxon>
        <taxon>Chytridiomycota</taxon>
        <taxon>Chytridiomycota incertae sedis</taxon>
        <taxon>Chytridiomycetes</taxon>
        <taxon>Chytridiomycetes incertae sedis</taxon>
        <taxon>Blyttiomyces</taxon>
    </lineage>
</organism>
<proteinExistence type="predicted"/>
<dbReference type="Proteomes" id="UP000269721">
    <property type="component" value="Unassembled WGS sequence"/>
</dbReference>
<accession>A0A4P9WD78</accession>
<sequence length="218" mass="24271">MKSLFRKSSISSSTSSTSSTASIASTANTSRLTAPSSSSSTSGQSDTQVPPPYTSTASTNSNRRCRASGDRLSRPHLRYISSSAPTHNQTEIRKQQQHQPPLHNSVNRRSFQSSQLWLSHVDIQQFNIDLQLLHKVWKSSFDGRMVEGAGTCRRRGAPYPRRSRGEAGNAQDEKKRAGLGRRSALATTRRPPVIDRNREESFVETVQKESQEWAGRKE</sequence>
<evidence type="ECO:0000313" key="3">
    <source>
        <dbReference type="Proteomes" id="UP000269721"/>
    </source>
</evidence>
<keyword evidence="3" id="KW-1185">Reference proteome</keyword>
<protein>
    <submittedName>
        <fullName evidence="2">Uncharacterized protein</fullName>
    </submittedName>
</protein>
<reference evidence="3" key="1">
    <citation type="journal article" date="2018" name="Nat. Microbiol.">
        <title>Leveraging single-cell genomics to expand the fungal tree of life.</title>
        <authorList>
            <person name="Ahrendt S.R."/>
            <person name="Quandt C.A."/>
            <person name="Ciobanu D."/>
            <person name="Clum A."/>
            <person name="Salamov A."/>
            <person name="Andreopoulos B."/>
            <person name="Cheng J.F."/>
            <person name="Woyke T."/>
            <person name="Pelin A."/>
            <person name="Henrissat B."/>
            <person name="Reynolds N.K."/>
            <person name="Benny G.L."/>
            <person name="Smith M.E."/>
            <person name="James T.Y."/>
            <person name="Grigoriev I.V."/>
        </authorList>
    </citation>
    <scope>NUCLEOTIDE SEQUENCE [LARGE SCALE GENOMIC DNA]</scope>
</reference>
<feature type="compositionally biased region" description="Polar residues" evidence="1">
    <location>
        <begin position="97"/>
        <end position="106"/>
    </location>
</feature>
<feature type="region of interest" description="Disordered" evidence="1">
    <location>
        <begin position="152"/>
        <end position="218"/>
    </location>
</feature>
<evidence type="ECO:0000256" key="1">
    <source>
        <dbReference type="SAM" id="MobiDB-lite"/>
    </source>
</evidence>
<feature type="compositionally biased region" description="Basic and acidic residues" evidence="1">
    <location>
        <begin position="192"/>
        <end position="218"/>
    </location>
</feature>
<evidence type="ECO:0000313" key="2">
    <source>
        <dbReference type="EMBL" id="RKO89655.1"/>
    </source>
</evidence>
<feature type="region of interest" description="Disordered" evidence="1">
    <location>
        <begin position="1"/>
        <end position="106"/>
    </location>
</feature>
<dbReference type="EMBL" id="KZ995966">
    <property type="protein sequence ID" value="RKO89655.1"/>
    <property type="molecule type" value="Genomic_DNA"/>
</dbReference>
<dbReference type="AlphaFoldDB" id="A0A4P9WD78"/>
<gene>
    <name evidence="2" type="ORF">BDK51DRAFT_34041</name>
</gene>
<feature type="compositionally biased region" description="Polar residues" evidence="1">
    <location>
        <begin position="80"/>
        <end position="89"/>
    </location>
</feature>
<feature type="compositionally biased region" description="Low complexity" evidence="1">
    <location>
        <begin position="8"/>
        <end position="47"/>
    </location>
</feature>
<name>A0A4P9WD78_9FUNG</name>